<keyword evidence="6" id="KW-0067">ATP-binding</keyword>
<dbReference type="Gene3D" id="3.40.50.20">
    <property type="match status" value="1"/>
</dbReference>
<dbReference type="SUPFAM" id="SSF52440">
    <property type="entry name" value="PreATP-grasp domain"/>
    <property type="match status" value="1"/>
</dbReference>
<dbReference type="InterPro" id="IPR016185">
    <property type="entry name" value="PreATP-grasp_dom_sf"/>
</dbReference>
<evidence type="ECO:0000256" key="2">
    <source>
        <dbReference type="ARBA" id="ARBA00010871"/>
    </source>
</evidence>
<evidence type="ECO:0000256" key="5">
    <source>
        <dbReference type="ARBA" id="ARBA00022741"/>
    </source>
</evidence>
<gene>
    <name evidence="11" type="ORF">LCGC14_2022800</name>
</gene>
<dbReference type="GO" id="GO:0005524">
    <property type="term" value="F:ATP binding"/>
    <property type="evidence" value="ECO:0007669"/>
    <property type="project" value="UniProtKB-KW"/>
</dbReference>
<evidence type="ECO:0000313" key="11">
    <source>
        <dbReference type="EMBL" id="KKL78641.1"/>
    </source>
</evidence>
<evidence type="ECO:0000256" key="9">
    <source>
        <dbReference type="ARBA" id="ARBA00023316"/>
    </source>
</evidence>
<keyword evidence="9" id="KW-0961">Cell wall biogenesis/degradation</keyword>
<dbReference type="Gene3D" id="3.30.470.20">
    <property type="entry name" value="ATP-grasp fold, B domain"/>
    <property type="match status" value="1"/>
</dbReference>
<keyword evidence="4" id="KW-0436">Ligase</keyword>
<dbReference type="PANTHER" id="PTHR23132">
    <property type="entry name" value="D-ALANINE--D-ALANINE LIGASE"/>
    <property type="match status" value="1"/>
</dbReference>
<sequence>MGGHSLERQVSLKSGHRVADALEELGYKVNRFDVSNTLANSLKKTKPDLAYIALHGKDGEDGTIQELLDILKIPYTGPGVYASILGFDKVLAKETFLANDIPTAPYYTLSVNAFKEMGAEEALDKAVKNLGLPVVIKPARQGSALGIKIAHKKSELPDKIIEAFNFDDKIILEKHLKGKEVSVSILGKKRLHALPSVEIRPHNKEYFDFESMYSMGKTDYFIPAQVSTSLRNKIEKIALKVHKILHCRDMSRTDMIIDKERGPQVLEVNTCPGMTETSLLPMTAAADNIPFETLVDKIVKMALKRS</sequence>
<dbReference type="EMBL" id="LAZR01023393">
    <property type="protein sequence ID" value="KKL78641.1"/>
    <property type="molecule type" value="Genomic_DNA"/>
</dbReference>
<dbReference type="PROSITE" id="PS00844">
    <property type="entry name" value="DALA_DALA_LIGASE_2"/>
    <property type="match status" value="1"/>
</dbReference>
<name>A0A0F9FJG9_9ZZZZ</name>
<dbReference type="InterPro" id="IPR011127">
    <property type="entry name" value="Dala_Dala_lig_N"/>
</dbReference>
<keyword evidence="3" id="KW-0963">Cytoplasm</keyword>
<dbReference type="SMART" id="SM01209">
    <property type="entry name" value="GARS_A"/>
    <property type="match status" value="1"/>
</dbReference>
<dbReference type="PROSITE" id="PS50975">
    <property type="entry name" value="ATP_GRASP"/>
    <property type="match status" value="1"/>
</dbReference>
<dbReference type="InterPro" id="IPR011095">
    <property type="entry name" value="Dala_Dala_lig_C"/>
</dbReference>
<dbReference type="PANTHER" id="PTHR23132:SF23">
    <property type="entry name" value="D-ALANINE--D-ALANINE LIGASE B"/>
    <property type="match status" value="1"/>
</dbReference>
<evidence type="ECO:0000259" key="10">
    <source>
        <dbReference type="PROSITE" id="PS50975"/>
    </source>
</evidence>
<dbReference type="Gene3D" id="3.30.1490.20">
    <property type="entry name" value="ATP-grasp fold, A domain"/>
    <property type="match status" value="1"/>
</dbReference>
<keyword evidence="5" id="KW-0547">Nucleotide-binding</keyword>
<dbReference type="GO" id="GO:0008360">
    <property type="term" value="P:regulation of cell shape"/>
    <property type="evidence" value="ECO:0007669"/>
    <property type="project" value="UniProtKB-KW"/>
</dbReference>
<dbReference type="NCBIfam" id="NF002378">
    <property type="entry name" value="PRK01372.1"/>
    <property type="match status" value="1"/>
</dbReference>
<comment type="similarity">
    <text evidence="2">Belongs to the D-alanine--D-alanine ligase family.</text>
</comment>
<dbReference type="GO" id="GO:0008716">
    <property type="term" value="F:D-alanine-D-alanine ligase activity"/>
    <property type="evidence" value="ECO:0007669"/>
    <property type="project" value="InterPro"/>
</dbReference>
<keyword evidence="7" id="KW-0133">Cell shape</keyword>
<dbReference type="PIRSF" id="PIRSF039102">
    <property type="entry name" value="Ddl/VanB"/>
    <property type="match status" value="1"/>
</dbReference>
<dbReference type="InterPro" id="IPR000291">
    <property type="entry name" value="D-Ala_lig_Van_CS"/>
</dbReference>
<feature type="domain" description="ATP-grasp" evidence="10">
    <location>
        <begin position="93"/>
        <end position="300"/>
    </location>
</feature>
<evidence type="ECO:0000256" key="8">
    <source>
        <dbReference type="ARBA" id="ARBA00022984"/>
    </source>
</evidence>
<evidence type="ECO:0000256" key="1">
    <source>
        <dbReference type="ARBA" id="ARBA00004496"/>
    </source>
</evidence>
<accession>A0A0F9FJG9</accession>
<proteinExistence type="inferred from homology"/>
<reference evidence="11" key="1">
    <citation type="journal article" date="2015" name="Nature">
        <title>Complex archaea that bridge the gap between prokaryotes and eukaryotes.</title>
        <authorList>
            <person name="Spang A."/>
            <person name="Saw J.H."/>
            <person name="Jorgensen S.L."/>
            <person name="Zaremba-Niedzwiedzka K."/>
            <person name="Martijn J."/>
            <person name="Lind A.E."/>
            <person name="van Eijk R."/>
            <person name="Schleper C."/>
            <person name="Guy L."/>
            <person name="Ettema T.J."/>
        </authorList>
    </citation>
    <scope>NUCLEOTIDE SEQUENCE</scope>
</reference>
<dbReference type="HAMAP" id="MF_00047">
    <property type="entry name" value="Dala_Dala_lig"/>
    <property type="match status" value="1"/>
</dbReference>
<dbReference type="AlphaFoldDB" id="A0A0F9FJG9"/>
<dbReference type="Pfam" id="PF01820">
    <property type="entry name" value="Dala_Dala_lig_N"/>
    <property type="match status" value="1"/>
</dbReference>
<dbReference type="GO" id="GO:0009252">
    <property type="term" value="P:peptidoglycan biosynthetic process"/>
    <property type="evidence" value="ECO:0007669"/>
    <property type="project" value="UniProtKB-KW"/>
</dbReference>
<evidence type="ECO:0000256" key="4">
    <source>
        <dbReference type="ARBA" id="ARBA00022598"/>
    </source>
</evidence>
<dbReference type="GO" id="GO:0005737">
    <property type="term" value="C:cytoplasm"/>
    <property type="evidence" value="ECO:0007669"/>
    <property type="project" value="UniProtKB-SubCell"/>
</dbReference>
<dbReference type="SUPFAM" id="SSF56059">
    <property type="entry name" value="Glutathione synthetase ATP-binding domain-like"/>
    <property type="match status" value="1"/>
</dbReference>
<evidence type="ECO:0000256" key="7">
    <source>
        <dbReference type="ARBA" id="ARBA00022960"/>
    </source>
</evidence>
<evidence type="ECO:0000256" key="3">
    <source>
        <dbReference type="ARBA" id="ARBA00022490"/>
    </source>
</evidence>
<keyword evidence="8" id="KW-0573">Peptidoglycan synthesis</keyword>
<dbReference type="NCBIfam" id="TIGR01205">
    <property type="entry name" value="D_ala_D_alaTIGR"/>
    <property type="match status" value="1"/>
</dbReference>
<comment type="subcellular location">
    <subcellularLocation>
        <location evidence="1">Cytoplasm</location>
    </subcellularLocation>
</comment>
<evidence type="ECO:0000256" key="6">
    <source>
        <dbReference type="ARBA" id="ARBA00022840"/>
    </source>
</evidence>
<comment type="caution">
    <text evidence="11">The sequence shown here is derived from an EMBL/GenBank/DDBJ whole genome shotgun (WGS) entry which is preliminary data.</text>
</comment>
<dbReference type="InterPro" id="IPR011761">
    <property type="entry name" value="ATP-grasp"/>
</dbReference>
<dbReference type="InterPro" id="IPR013815">
    <property type="entry name" value="ATP_grasp_subdomain_1"/>
</dbReference>
<dbReference type="GO" id="GO:0046872">
    <property type="term" value="F:metal ion binding"/>
    <property type="evidence" value="ECO:0007669"/>
    <property type="project" value="InterPro"/>
</dbReference>
<dbReference type="Pfam" id="PF07478">
    <property type="entry name" value="Dala_Dala_lig_C"/>
    <property type="match status" value="1"/>
</dbReference>
<dbReference type="GO" id="GO:0071555">
    <property type="term" value="P:cell wall organization"/>
    <property type="evidence" value="ECO:0007669"/>
    <property type="project" value="UniProtKB-KW"/>
</dbReference>
<protein>
    <recommendedName>
        <fullName evidence="10">ATP-grasp domain-containing protein</fullName>
    </recommendedName>
</protein>
<organism evidence="11">
    <name type="scientific">marine sediment metagenome</name>
    <dbReference type="NCBI Taxonomy" id="412755"/>
    <lineage>
        <taxon>unclassified sequences</taxon>
        <taxon>metagenomes</taxon>
        <taxon>ecological metagenomes</taxon>
    </lineage>
</organism>
<dbReference type="InterPro" id="IPR005905">
    <property type="entry name" value="D_ala_D_ala"/>
</dbReference>